<protein>
    <recommendedName>
        <fullName evidence="4">Chorismate mutase</fullName>
    </recommendedName>
</protein>
<proteinExistence type="predicted"/>
<dbReference type="Proteomes" id="UP001054902">
    <property type="component" value="Unassembled WGS sequence"/>
</dbReference>
<keyword evidence="1" id="KW-0732">Signal</keyword>
<keyword evidence="3" id="KW-1185">Reference proteome</keyword>
<comment type="caution">
    <text evidence="2">The sequence shown here is derived from an EMBL/GenBank/DDBJ whole genome shotgun (WGS) entry which is preliminary data.</text>
</comment>
<accession>A0AAD3CG83</accession>
<evidence type="ECO:0000256" key="1">
    <source>
        <dbReference type="SAM" id="SignalP"/>
    </source>
</evidence>
<gene>
    <name evidence="2" type="ORF">CTEN210_01725</name>
</gene>
<evidence type="ECO:0000313" key="3">
    <source>
        <dbReference type="Proteomes" id="UP001054902"/>
    </source>
</evidence>
<dbReference type="AlphaFoldDB" id="A0AAD3CG83"/>
<dbReference type="EMBL" id="BLLK01000020">
    <property type="protein sequence ID" value="GFH45251.1"/>
    <property type="molecule type" value="Genomic_DNA"/>
</dbReference>
<feature type="signal peptide" evidence="1">
    <location>
        <begin position="1"/>
        <end position="27"/>
    </location>
</feature>
<reference evidence="2 3" key="1">
    <citation type="journal article" date="2021" name="Sci. Rep.">
        <title>The genome of the diatom Chaetoceros tenuissimus carries an ancient integrated fragment of an extant virus.</title>
        <authorList>
            <person name="Hongo Y."/>
            <person name="Kimura K."/>
            <person name="Takaki Y."/>
            <person name="Yoshida Y."/>
            <person name="Baba S."/>
            <person name="Kobayashi G."/>
            <person name="Nagasaki K."/>
            <person name="Hano T."/>
            <person name="Tomaru Y."/>
        </authorList>
    </citation>
    <scope>NUCLEOTIDE SEQUENCE [LARGE SCALE GENOMIC DNA]</scope>
    <source>
        <strain evidence="2 3">NIES-3715</strain>
    </source>
</reference>
<evidence type="ECO:0008006" key="4">
    <source>
        <dbReference type="Google" id="ProtNLM"/>
    </source>
</evidence>
<name>A0AAD3CG83_9STRA</name>
<evidence type="ECO:0000313" key="2">
    <source>
        <dbReference type="EMBL" id="GFH45251.1"/>
    </source>
</evidence>
<organism evidence="2 3">
    <name type="scientific">Chaetoceros tenuissimus</name>
    <dbReference type="NCBI Taxonomy" id="426638"/>
    <lineage>
        <taxon>Eukaryota</taxon>
        <taxon>Sar</taxon>
        <taxon>Stramenopiles</taxon>
        <taxon>Ochrophyta</taxon>
        <taxon>Bacillariophyta</taxon>
        <taxon>Coscinodiscophyceae</taxon>
        <taxon>Chaetocerotophycidae</taxon>
        <taxon>Chaetocerotales</taxon>
        <taxon>Chaetocerotaceae</taxon>
        <taxon>Chaetoceros</taxon>
    </lineage>
</organism>
<sequence>MAMYIHFSMFNLAFLVLVLVQVQMAKSFAFQMFSKPSATVVQTKYMGSTRLYMAEGPGDKLRDSTGIRPSLNPTIINTISDALLIRAANDESRPMEVSSSNEPLQVAVEAGKLASQAIENRAKTSNAVKGDETSAFTQDESQLIAGRVVGVVMRWKELEDALVERVKVAKWVTKYGEEASFGLLKDECKEDGCDEKDLRQRLKDDPLMRMCRAECLYALFLKNVELPAMEKAGQIASDGSKGIDFLDADRMEVLFPDGFE</sequence>
<feature type="chain" id="PRO_5041980974" description="Chorismate mutase" evidence="1">
    <location>
        <begin position="28"/>
        <end position="260"/>
    </location>
</feature>